<dbReference type="EMBL" id="WUQX01000001">
    <property type="protein sequence ID" value="MXP75588.1"/>
    <property type="molecule type" value="Genomic_DNA"/>
</dbReference>
<evidence type="ECO:0000313" key="5">
    <source>
        <dbReference type="Proteomes" id="UP000460412"/>
    </source>
</evidence>
<feature type="domain" description="Glycosyltransferase 2-like" evidence="3">
    <location>
        <begin position="12"/>
        <end position="140"/>
    </location>
</feature>
<accession>A0A7X3MFR3</accession>
<dbReference type="RefSeq" id="WP_159750829.1">
    <property type="nucleotide sequence ID" value="NZ_WUQX01000001.1"/>
</dbReference>
<keyword evidence="2 4" id="KW-0808">Transferase</keyword>
<gene>
    <name evidence="4" type="ORF">GN277_09380</name>
</gene>
<dbReference type="InterPro" id="IPR001173">
    <property type="entry name" value="Glyco_trans_2-like"/>
</dbReference>
<dbReference type="InterPro" id="IPR029044">
    <property type="entry name" value="Nucleotide-diphossugar_trans"/>
</dbReference>
<dbReference type="GO" id="GO:0016757">
    <property type="term" value="F:glycosyltransferase activity"/>
    <property type="evidence" value="ECO:0007669"/>
    <property type="project" value="UniProtKB-KW"/>
</dbReference>
<dbReference type="Gene3D" id="3.90.550.10">
    <property type="entry name" value="Spore Coat Polysaccharide Biosynthesis Protein SpsA, Chain A"/>
    <property type="match status" value="1"/>
</dbReference>
<reference evidence="4 5" key="1">
    <citation type="submission" date="2019-12" db="EMBL/GenBank/DDBJ databases">
        <title>Sporaefaciens musculi gen. nov., sp. nov., a novel bacterium isolated from the caecum of an obese mouse.</title>
        <authorList>
            <person name="Rasmussen T.S."/>
            <person name="Streidl T."/>
            <person name="Hitch T.C.A."/>
            <person name="Wortmann E."/>
            <person name="Deptula P."/>
            <person name="Hansen M."/>
            <person name="Nielsen D.S."/>
            <person name="Clavel T."/>
            <person name="Vogensen F.K."/>
        </authorList>
    </citation>
    <scope>NUCLEOTIDE SEQUENCE [LARGE SCALE GENOMIC DNA]</scope>
    <source>
        <strain evidence="4 5">WCA-9-b2</strain>
    </source>
</reference>
<comment type="caution">
    <text evidence="4">The sequence shown here is derived from an EMBL/GenBank/DDBJ whole genome shotgun (WGS) entry which is preliminary data.</text>
</comment>
<proteinExistence type="predicted"/>
<dbReference type="Proteomes" id="UP000460412">
    <property type="component" value="Unassembled WGS sequence"/>
</dbReference>
<dbReference type="PANTHER" id="PTHR22916">
    <property type="entry name" value="GLYCOSYLTRANSFERASE"/>
    <property type="match status" value="1"/>
</dbReference>
<evidence type="ECO:0000256" key="1">
    <source>
        <dbReference type="ARBA" id="ARBA00022676"/>
    </source>
</evidence>
<dbReference type="CDD" id="cd00761">
    <property type="entry name" value="Glyco_tranf_GTA_type"/>
    <property type="match status" value="1"/>
</dbReference>
<dbReference type="Gene3D" id="3.40.50.720">
    <property type="entry name" value="NAD(P)-binding Rossmann-like Domain"/>
    <property type="match status" value="1"/>
</dbReference>
<dbReference type="Pfam" id="PF00535">
    <property type="entry name" value="Glycos_transf_2"/>
    <property type="match status" value="1"/>
</dbReference>
<name>A0A7X3MFR3_9FIRM</name>
<evidence type="ECO:0000313" key="4">
    <source>
        <dbReference type="EMBL" id="MXP75588.1"/>
    </source>
</evidence>
<dbReference type="SUPFAM" id="SSF53448">
    <property type="entry name" value="Nucleotide-diphospho-sugar transferases"/>
    <property type="match status" value="1"/>
</dbReference>
<dbReference type="AlphaFoldDB" id="A0A7X3MFR3"/>
<organism evidence="4 5">
    <name type="scientific">Sporofaciens musculi</name>
    <dbReference type="NCBI Taxonomy" id="2681861"/>
    <lineage>
        <taxon>Bacteria</taxon>
        <taxon>Bacillati</taxon>
        <taxon>Bacillota</taxon>
        <taxon>Clostridia</taxon>
        <taxon>Lachnospirales</taxon>
        <taxon>Lachnospiraceae</taxon>
        <taxon>Sporofaciens</taxon>
    </lineage>
</organism>
<evidence type="ECO:0000259" key="3">
    <source>
        <dbReference type="Pfam" id="PF00535"/>
    </source>
</evidence>
<evidence type="ECO:0000256" key="2">
    <source>
        <dbReference type="ARBA" id="ARBA00022679"/>
    </source>
</evidence>
<keyword evidence="5" id="KW-1185">Reference proteome</keyword>
<dbReference type="PANTHER" id="PTHR22916:SF51">
    <property type="entry name" value="GLYCOSYLTRANSFERASE EPSH-RELATED"/>
    <property type="match status" value="1"/>
</dbReference>
<sequence length="420" mass="48028">MNIPKKPEELISVIVPIYMIEQYLGVCIESILNQTYTNLEIILVEDGSKDLCPEICDLYAKKDSRIKVIHKDNGGLVSARKAGIQIASGQYIGYVDGDDWIEKEFYESMYCAIKASEADMVCAGYTRELFDKSEQFLNICSSGVYHDENLKHIYDSMISEGSFYRPGIYTYVWNKLFKRELLYLVQMNVDNRISIGEDAAVTYPALLKCNRICITDNTAYHYRQHNSSMLKKNNLLSNEILKLKYLYEYMETWAETESSYRISSQIEDFILSICMIRSGGQLDCSNTRCTYLAFDEKYIGKSVVVYSAGTFGQQLIHRLKEKGCCNIAGWLDDDYWEYRRCCLEVDPIESITTITFDYVLIAAVDPSVTHEAVKRLLDLGVSGDKLLTVSVPKEKEGLIRRFLDVEALKTEKKRMGGDIA</sequence>
<protein>
    <submittedName>
        <fullName evidence="4">Glycosyltransferase</fullName>
    </submittedName>
</protein>
<keyword evidence="1" id="KW-0328">Glycosyltransferase</keyword>